<dbReference type="SMART" id="SM00470">
    <property type="entry name" value="ParB"/>
    <property type="match status" value="1"/>
</dbReference>
<gene>
    <name evidence="2" type="ordered locus">STHERM_c07140</name>
</gene>
<dbReference type="PANTHER" id="PTHR33375:SF1">
    <property type="entry name" value="CHROMOSOME-PARTITIONING PROTEIN PARB-RELATED"/>
    <property type="match status" value="1"/>
</dbReference>
<dbReference type="Gene3D" id="3.90.1530.10">
    <property type="entry name" value="Conserved hypothetical protein from pyrococcus furiosus pfu- 392566-001, ParB domain"/>
    <property type="match status" value="1"/>
</dbReference>
<dbReference type="EMBL" id="CP001698">
    <property type="protein sequence ID" value="ADN01672.1"/>
    <property type="molecule type" value="Genomic_DNA"/>
</dbReference>
<dbReference type="Pfam" id="PF02195">
    <property type="entry name" value="ParB_N"/>
    <property type="match status" value="1"/>
</dbReference>
<dbReference type="InterPro" id="IPR003115">
    <property type="entry name" value="ParB_N"/>
</dbReference>
<dbReference type="PaxDb" id="665571-STHERM_c07140"/>
<dbReference type="RefSeq" id="WP_013313513.1">
    <property type="nucleotide sequence ID" value="NC_014484.1"/>
</dbReference>
<dbReference type="HOGENOM" id="CLU_150097_0_0_12"/>
<dbReference type="AlphaFoldDB" id="E0RRH1"/>
<protein>
    <submittedName>
        <fullName evidence="2">ParB-like nuclease domain protein</fullName>
    </submittedName>
</protein>
<dbReference type="GO" id="GO:0007059">
    <property type="term" value="P:chromosome segregation"/>
    <property type="evidence" value="ECO:0007669"/>
    <property type="project" value="TreeGrafter"/>
</dbReference>
<sequence length="134" mass="16259">MQVDIGRIRIPKRIRKDVGDLSPLKESMKKHGLLHPIIISRDFDLIAGYRRLRAAQELGWKTIEVRIVPIDDEMGMRELEMEENTTRKQLSLQEETDGYLLLNALEHPSLWMRIRLWFRRLWRTVRRWWEKRRG</sequence>
<organism evidence="2 3">
    <name type="scientific">Winmispira thermophila (strain ATCC 49972 / DSM 6192 / RI 19.B1)</name>
    <name type="common">Spirochaeta thermophila</name>
    <dbReference type="NCBI Taxonomy" id="665571"/>
    <lineage>
        <taxon>Bacteria</taxon>
        <taxon>Pseudomonadati</taxon>
        <taxon>Spirochaetota</taxon>
        <taxon>Spirochaetia</taxon>
        <taxon>Winmispirales</taxon>
        <taxon>Winmispiraceae</taxon>
        <taxon>Winmispira</taxon>
    </lineage>
</organism>
<proteinExistence type="predicted"/>
<dbReference type="CDD" id="cd16410">
    <property type="entry name" value="ParB_N_like"/>
    <property type="match status" value="1"/>
</dbReference>
<dbReference type="GO" id="GO:0005694">
    <property type="term" value="C:chromosome"/>
    <property type="evidence" value="ECO:0007669"/>
    <property type="project" value="TreeGrafter"/>
</dbReference>
<name>E0RRH1_WINT6</name>
<reference key="1">
    <citation type="submission" date="2009-08" db="EMBL/GenBank/DDBJ databases">
        <title>The genome sequence of Spirochaeta thermophila DSM6192.</title>
        <authorList>
            <person name="Angelov A."/>
            <person name="Mientus M."/>
            <person name="Wittenberg S."/>
            <person name="Lehmann R."/>
            <person name="Liesegang H."/>
            <person name="Daniel R."/>
            <person name="Liebl W."/>
        </authorList>
    </citation>
    <scope>NUCLEOTIDE SEQUENCE</scope>
    <source>
        <strain>DSM 6192</strain>
    </source>
</reference>
<dbReference type="Proteomes" id="UP000001296">
    <property type="component" value="Chromosome"/>
</dbReference>
<dbReference type="KEGG" id="sta:STHERM_c07140"/>
<dbReference type="PANTHER" id="PTHR33375">
    <property type="entry name" value="CHROMOSOME-PARTITIONING PROTEIN PARB-RELATED"/>
    <property type="match status" value="1"/>
</dbReference>
<dbReference type="SUPFAM" id="SSF110849">
    <property type="entry name" value="ParB/Sulfiredoxin"/>
    <property type="match status" value="1"/>
</dbReference>
<dbReference type="GO" id="GO:0045881">
    <property type="term" value="P:positive regulation of sporulation resulting in formation of a cellular spore"/>
    <property type="evidence" value="ECO:0007669"/>
    <property type="project" value="TreeGrafter"/>
</dbReference>
<dbReference type="InterPro" id="IPR050336">
    <property type="entry name" value="Chromosome_partition/occlusion"/>
</dbReference>
<evidence type="ECO:0000313" key="2">
    <source>
        <dbReference type="EMBL" id="ADN01672.1"/>
    </source>
</evidence>
<evidence type="ECO:0000313" key="3">
    <source>
        <dbReference type="Proteomes" id="UP000001296"/>
    </source>
</evidence>
<reference evidence="2 3" key="2">
    <citation type="journal article" date="2010" name="J. Bacteriol.">
        <title>Genome sequence of the polysaccharide-degrading, thermophilic anaerobe Spirochaeta thermophila DSM 6192.</title>
        <authorList>
            <person name="Angelov A."/>
            <person name="Liebl S."/>
            <person name="Ballschmiter M."/>
            <person name="Bomeke M."/>
            <person name="Lehmann R."/>
            <person name="Liesegang H."/>
            <person name="Daniel R."/>
            <person name="Liebl W."/>
        </authorList>
    </citation>
    <scope>NUCLEOTIDE SEQUENCE [LARGE SCALE GENOMIC DNA]</scope>
    <source>
        <strain evidence="3">ATCC 49972 / DSM 6192 / RI 19.B1</strain>
    </source>
</reference>
<feature type="domain" description="ParB-like N-terminal" evidence="1">
    <location>
        <begin position="1"/>
        <end position="85"/>
    </location>
</feature>
<dbReference type="eggNOG" id="COG1475">
    <property type="taxonomic scope" value="Bacteria"/>
</dbReference>
<dbReference type="InterPro" id="IPR036086">
    <property type="entry name" value="ParB/Sulfiredoxin_sf"/>
</dbReference>
<accession>E0RRH1</accession>
<evidence type="ECO:0000259" key="1">
    <source>
        <dbReference type="SMART" id="SM00470"/>
    </source>
</evidence>